<comment type="caution">
    <text evidence="3">The sequence shown here is derived from an EMBL/GenBank/DDBJ whole genome shotgun (WGS) entry which is preliminary data.</text>
</comment>
<keyword evidence="4" id="KW-1185">Reference proteome</keyword>
<dbReference type="PANTHER" id="PTHR43798:SF31">
    <property type="entry name" value="AB HYDROLASE SUPERFAMILY PROTEIN YCLE"/>
    <property type="match status" value="1"/>
</dbReference>
<sequence>MLFKVVTPYGSIAVEDHRGNGTPILLIHGNSSCRGVFLRQTQSTLAESHRLIAIDLPGHGQSDDAPDPVNGYTRPGLADSIIELLTVLDIGEVIRMGWSLGGHIGIEMLSRFNGVKGLIITGTPPDRHGGMAEGFVALPQTGLAGRRDLSEAEIDDFARMMFGEPVEPFLRDAIRRADGHCRQRLFEAARAGYGVDQRLALENTSVPVAVINGDGDPLIKLDYIDGAAHARLWQGRCHRLSGVGHAAFWHAADEFNSMLFRFARNVESKAV</sequence>
<evidence type="ECO:0000256" key="1">
    <source>
        <dbReference type="ARBA" id="ARBA00022801"/>
    </source>
</evidence>
<dbReference type="SUPFAM" id="SSF53474">
    <property type="entry name" value="alpha/beta-Hydrolases"/>
    <property type="match status" value="1"/>
</dbReference>
<dbReference type="Proteomes" id="UP001518990">
    <property type="component" value="Unassembled WGS sequence"/>
</dbReference>
<evidence type="ECO:0000259" key="2">
    <source>
        <dbReference type="Pfam" id="PF12697"/>
    </source>
</evidence>
<reference evidence="3 4" key="1">
    <citation type="submission" date="2020-09" db="EMBL/GenBank/DDBJ databases">
        <title>Roseomonas.</title>
        <authorList>
            <person name="Zhu W."/>
        </authorList>
    </citation>
    <scope>NUCLEOTIDE SEQUENCE [LARGE SCALE GENOMIC DNA]</scope>
    <source>
        <strain evidence="3 4">1311</strain>
    </source>
</reference>
<gene>
    <name evidence="3" type="ORF">IAI60_03800</name>
</gene>
<proteinExistence type="predicted"/>
<protein>
    <submittedName>
        <fullName evidence="3">Alpha/beta hydrolase</fullName>
    </submittedName>
</protein>
<dbReference type="InterPro" id="IPR029058">
    <property type="entry name" value="AB_hydrolase_fold"/>
</dbReference>
<dbReference type="EMBL" id="JACTNF010000003">
    <property type="protein sequence ID" value="MBO1073725.1"/>
    <property type="molecule type" value="Genomic_DNA"/>
</dbReference>
<name>A0ABS3K8G4_9PROT</name>
<dbReference type="GO" id="GO:0016787">
    <property type="term" value="F:hydrolase activity"/>
    <property type="evidence" value="ECO:0007669"/>
    <property type="project" value="UniProtKB-KW"/>
</dbReference>
<dbReference type="PRINTS" id="PR00111">
    <property type="entry name" value="ABHYDROLASE"/>
</dbReference>
<dbReference type="InterPro" id="IPR000073">
    <property type="entry name" value="AB_hydrolase_1"/>
</dbReference>
<organism evidence="3 4">
    <name type="scientific">Roseomonas marmotae</name>
    <dbReference type="NCBI Taxonomy" id="2768161"/>
    <lineage>
        <taxon>Bacteria</taxon>
        <taxon>Pseudomonadati</taxon>
        <taxon>Pseudomonadota</taxon>
        <taxon>Alphaproteobacteria</taxon>
        <taxon>Acetobacterales</taxon>
        <taxon>Roseomonadaceae</taxon>
        <taxon>Roseomonas</taxon>
    </lineage>
</organism>
<accession>A0ABS3K8G4</accession>
<dbReference type="RefSeq" id="WP_207445322.1">
    <property type="nucleotide sequence ID" value="NZ_CP061091.1"/>
</dbReference>
<dbReference type="PANTHER" id="PTHR43798">
    <property type="entry name" value="MONOACYLGLYCEROL LIPASE"/>
    <property type="match status" value="1"/>
</dbReference>
<keyword evidence="1 3" id="KW-0378">Hydrolase</keyword>
<evidence type="ECO:0000313" key="4">
    <source>
        <dbReference type="Proteomes" id="UP001518990"/>
    </source>
</evidence>
<evidence type="ECO:0000313" key="3">
    <source>
        <dbReference type="EMBL" id="MBO1073725.1"/>
    </source>
</evidence>
<feature type="domain" description="AB hydrolase-1" evidence="2">
    <location>
        <begin position="24"/>
        <end position="256"/>
    </location>
</feature>
<dbReference type="Gene3D" id="3.40.50.1820">
    <property type="entry name" value="alpha/beta hydrolase"/>
    <property type="match status" value="1"/>
</dbReference>
<dbReference type="InterPro" id="IPR050266">
    <property type="entry name" value="AB_hydrolase_sf"/>
</dbReference>
<dbReference type="Pfam" id="PF12697">
    <property type="entry name" value="Abhydrolase_6"/>
    <property type="match status" value="1"/>
</dbReference>